<evidence type="ECO:0000256" key="3">
    <source>
        <dbReference type="ARBA" id="ARBA00022692"/>
    </source>
</evidence>
<keyword evidence="3 7" id="KW-0812">Transmembrane</keyword>
<evidence type="ECO:0000313" key="11">
    <source>
        <dbReference type="Proteomes" id="UP001163687"/>
    </source>
</evidence>
<feature type="region of interest" description="Disordered" evidence="6">
    <location>
        <begin position="743"/>
        <end position="762"/>
    </location>
</feature>
<name>A0AA35CLD5_9FIRM</name>
<evidence type="ECO:0008006" key="12">
    <source>
        <dbReference type="Google" id="ProtNLM"/>
    </source>
</evidence>
<dbReference type="Pfam" id="PF03772">
    <property type="entry name" value="Competence"/>
    <property type="match status" value="1"/>
</dbReference>
<dbReference type="InterPro" id="IPR052159">
    <property type="entry name" value="Competence_DNA_uptake"/>
</dbReference>
<feature type="transmembrane region" description="Helical" evidence="7">
    <location>
        <begin position="411"/>
        <end position="433"/>
    </location>
</feature>
<evidence type="ECO:0000256" key="7">
    <source>
        <dbReference type="SAM" id="Phobius"/>
    </source>
</evidence>
<keyword evidence="2" id="KW-1003">Cell membrane</keyword>
<dbReference type="PANTHER" id="PTHR30619:SF1">
    <property type="entry name" value="RECOMBINATION PROTEIN 2"/>
    <property type="match status" value="1"/>
</dbReference>
<sequence>MALAAAFAAGIWAADWLRPHPLLPLAGLAAAACTVALSARRGQPPPAGALLMAALLAGALRHATPRWVGPGALRAYVDRPVEVVGTVLNAGIGRSGPEMVVRAEAVRLLDGTVRRAGPVPVREPLHVTWRAPAARGAPGSLPAPGRRVRVRGVPVVPPLTLPGIGEDLRRELARRGIFLTVAAWVTPEDAGPGATGALHRWAQAARERLRAVTERWLSAERAALLAGLVLGDREGIPDRWRHAFRLTGVYHVLAASGGNVALVTGPLAWALSRLGAPRRAAALAVVPAIWAYSVLAGSGPPVLRAGVAATLHYAGQAQGRRSDGYSSLAAATLVLLAAAPGMLFDLGFQLSFLATLGILALGPPIASRLGRYLFPAVAAPLAVTLAAGAAVEPLLLSRFGYVTLISPLANLWVGLVVLALVPLAAFGMGLGLIHPLLAAPALRLAGGLTGLLTGPLEGLAELPLAGAPIGPPGPAALALYYAALAAWRWRTVLGDPVRRAAGRLLRPGPALAGFALLAGAGVASAIGPALPSFTSRERLEACFLHVGPGAATVLRLPGGEAVLVDAGPARPNAGVDAGRDVVVLFLRRQGVRRLDLAVVTSARQGEAGGMATVLATHPVAELWTPQVNDPPRAWLDVRDMARVAGVPVRLVSEAGGPQRWEPRPGVRLAAWPAPEAPGVPDGLLVQVEAGALAVRIAGAAAAASGPPGAWRSPAVVQVTAKGESPASALPAGARVVIVAGQAPTAGSGSPRVPGASAQYRTERHGTVCVRGDPASGALSVRTQFPGLPGEGGRLLGTW</sequence>
<dbReference type="AlphaFoldDB" id="A0AA35CLD5"/>
<evidence type="ECO:0000259" key="9">
    <source>
        <dbReference type="Pfam" id="PF13567"/>
    </source>
</evidence>
<dbReference type="EMBL" id="AP025628">
    <property type="protein sequence ID" value="BDG61454.1"/>
    <property type="molecule type" value="Genomic_DNA"/>
</dbReference>
<gene>
    <name evidence="10" type="ORF">caldi_25440</name>
</gene>
<dbReference type="InterPro" id="IPR004477">
    <property type="entry name" value="ComEC_N"/>
</dbReference>
<dbReference type="InterPro" id="IPR036866">
    <property type="entry name" value="RibonucZ/Hydroxyglut_hydro"/>
</dbReference>
<dbReference type="KEGG" id="cmic:caldi_25440"/>
<evidence type="ECO:0000256" key="4">
    <source>
        <dbReference type="ARBA" id="ARBA00022989"/>
    </source>
</evidence>
<keyword evidence="4 7" id="KW-1133">Transmembrane helix</keyword>
<dbReference type="GO" id="GO:0005886">
    <property type="term" value="C:plasma membrane"/>
    <property type="evidence" value="ECO:0007669"/>
    <property type="project" value="UniProtKB-SubCell"/>
</dbReference>
<keyword evidence="11" id="KW-1185">Reference proteome</keyword>
<reference evidence="10" key="1">
    <citation type="submission" date="2022-03" db="EMBL/GenBank/DDBJ databases">
        <title>Complete genome sequence of Caldinitratiruptor microaerophilus.</title>
        <authorList>
            <person name="Mukaiyama R."/>
            <person name="Nishiyama T."/>
            <person name="Ueda K."/>
        </authorList>
    </citation>
    <scope>NUCLEOTIDE SEQUENCE</scope>
    <source>
        <strain evidence="10">JCM 16183</strain>
    </source>
</reference>
<dbReference type="Pfam" id="PF13567">
    <property type="entry name" value="DUF4131"/>
    <property type="match status" value="1"/>
</dbReference>
<evidence type="ECO:0000256" key="6">
    <source>
        <dbReference type="SAM" id="MobiDB-lite"/>
    </source>
</evidence>
<dbReference type="RefSeq" id="WP_264842102.1">
    <property type="nucleotide sequence ID" value="NZ_AP025628.1"/>
</dbReference>
<feature type="transmembrane region" description="Helical" evidence="7">
    <location>
        <begin position="348"/>
        <end position="365"/>
    </location>
</feature>
<protein>
    <recommendedName>
        <fullName evidence="12">Competence protein ComEC</fullName>
    </recommendedName>
</protein>
<feature type="transmembrane region" description="Helical" evidence="7">
    <location>
        <begin position="249"/>
        <end position="269"/>
    </location>
</feature>
<dbReference type="SUPFAM" id="SSF56281">
    <property type="entry name" value="Metallo-hydrolase/oxidoreductase"/>
    <property type="match status" value="1"/>
</dbReference>
<dbReference type="InterPro" id="IPR025405">
    <property type="entry name" value="DUF4131"/>
</dbReference>
<organism evidence="10 11">
    <name type="scientific">Caldinitratiruptor microaerophilus</name>
    <dbReference type="NCBI Taxonomy" id="671077"/>
    <lineage>
        <taxon>Bacteria</taxon>
        <taxon>Bacillati</taxon>
        <taxon>Bacillota</taxon>
        <taxon>Clostridia</taxon>
        <taxon>Eubacteriales</taxon>
        <taxon>Symbiobacteriaceae</taxon>
        <taxon>Caldinitratiruptor</taxon>
    </lineage>
</organism>
<feature type="domain" description="ComEC/Rec2-related protein" evidence="8">
    <location>
        <begin position="228"/>
        <end position="487"/>
    </location>
</feature>
<keyword evidence="5 7" id="KW-0472">Membrane</keyword>
<accession>A0AA35CLD5</accession>
<evidence type="ECO:0000259" key="8">
    <source>
        <dbReference type="Pfam" id="PF03772"/>
    </source>
</evidence>
<evidence type="ECO:0000256" key="1">
    <source>
        <dbReference type="ARBA" id="ARBA00004651"/>
    </source>
</evidence>
<evidence type="ECO:0000256" key="2">
    <source>
        <dbReference type="ARBA" id="ARBA00022475"/>
    </source>
</evidence>
<feature type="transmembrane region" description="Helical" evidence="7">
    <location>
        <begin position="281"/>
        <end position="303"/>
    </location>
</feature>
<dbReference type="Gene3D" id="3.60.15.10">
    <property type="entry name" value="Ribonuclease Z/Hydroxyacylglutathione hydrolase-like"/>
    <property type="match status" value="1"/>
</dbReference>
<evidence type="ECO:0000313" key="10">
    <source>
        <dbReference type="EMBL" id="BDG61454.1"/>
    </source>
</evidence>
<evidence type="ECO:0000256" key="5">
    <source>
        <dbReference type="ARBA" id="ARBA00023136"/>
    </source>
</evidence>
<dbReference type="Proteomes" id="UP001163687">
    <property type="component" value="Chromosome"/>
</dbReference>
<dbReference type="PANTHER" id="PTHR30619">
    <property type="entry name" value="DNA INTERNALIZATION/COMPETENCE PROTEIN COMEC/REC2"/>
    <property type="match status" value="1"/>
</dbReference>
<comment type="subcellular location">
    <subcellularLocation>
        <location evidence="1">Cell membrane</location>
        <topology evidence="1">Multi-pass membrane protein</topology>
    </subcellularLocation>
</comment>
<feature type="domain" description="DUF4131" evidence="9">
    <location>
        <begin position="16"/>
        <end position="182"/>
    </location>
</feature>
<feature type="transmembrane region" description="Helical" evidence="7">
    <location>
        <begin position="324"/>
        <end position="342"/>
    </location>
</feature>
<proteinExistence type="predicted"/>
<feature type="transmembrane region" description="Helical" evidence="7">
    <location>
        <begin position="508"/>
        <end position="530"/>
    </location>
</feature>
<feature type="transmembrane region" description="Helical" evidence="7">
    <location>
        <begin position="372"/>
        <end position="391"/>
    </location>
</feature>
<dbReference type="NCBIfam" id="TIGR00360">
    <property type="entry name" value="ComEC_N-term"/>
    <property type="match status" value="1"/>
</dbReference>